<feature type="domain" description="HTH lacI-type" evidence="4">
    <location>
        <begin position="6"/>
        <end position="60"/>
    </location>
</feature>
<dbReference type="PROSITE" id="PS50932">
    <property type="entry name" value="HTH_LACI_2"/>
    <property type="match status" value="1"/>
</dbReference>
<dbReference type="InterPro" id="IPR010982">
    <property type="entry name" value="Lambda_DNA-bd_dom_sf"/>
</dbReference>
<dbReference type="PRINTS" id="PR00036">
    <property type="entry name" value="HTHLACI"/>
</dbReference>
<dbReference type="RefSeq" id="WP_151759200.1">
    <property type="nucleotide sequence ID" value="NZ_BKZW01000004.1"/>
</dbReference>
<reference evidence="5 6" key="1">
    <citation type="submission" date="2019-10" db="EMBL/GenBank/DDBJ databases">
        <title>Dictyobacter vulcani sp. nov., within the class Ktedonobacteria, isolated from soil of volcanic Mt. Zao.</title>
        <authorList>
            <person name="Zheng Y."/>
            <person name="Wang C.M."/>
            <person name="Sakai Y."/>
            <person name="Abe K."/>
            <person name="Yokota A."/>
            <person name="Yabe S."/>
        </authorList>
    </citation>
    <scope>NUCLEOTIDE SEQUENCE [LARGE SCALE GENOMIC DNA]</scope>
    <source>
        <strain evidence="5 6">W12</strain>
    </source>
</reference>
<dbReference type="InterPro" id="IPR028082">
    <property type="entry name" value="Peripla_BP_I"/>
</dbReference>
<evidence type="ECO:0000256" key="3">
    <source>
        <dbReference type="ARBA" id="ARBA00023163"/>
    </source>
</evidence>
<dbReference type="Gene3D" id="1.10.260.40">
    <property type="entry name" value="lambda repressor-like DNA-binding domains"/>
    <property type="match status" value="1"/>
</dbReference>
<dbReference type="SMART" id="SM00354">
    <property type="entry name" value="HTH_LACI"/>
    <property type="match status" value="1"/>
</dbReference>
<dbReference type="InterPro" id="IPR000843">
    <property type="entry name" value="HTH_LacI"/>
</dbReference>
<evidence type="ECO:0000256" key="1">
    <source>
        <dbReference type="ARBA" id="ARBA00023015"/>
    </source>
</evidence>
<evidence type="ECO:0000313" key="6">
    <source>
        <dbReference type="Proteomes" id="UP000326912"/>
    </source>
</evidence>
<dbReference type="PANTHER" id="PTHR30146:SF109">
    <property type="entry name" value="HTH-TYPE TRANSCRIPTIONAL REGULATOR GALS"/>
    <property type="match status" value="1"/>
</dbReference>
<dbReference type="InterPro" id="IPR046335">
    <property type="entry name" value="LacI/GalR-like_sensor"/>
</dbReference>
<evidence type="ECO:0000313" key="5">
    <source>
        <dbReference type="EMBL" id="GER91559.1"/>
    </source>
</evidence>
<protein>
    <submittedName>
        <fullName evidence="5">LacI family transcriptional regulator</fullName>
    </submittedName>
</protein>
<dbReference type="GO" id="GO:0000976">
    <property type="term" value="F:transcription cis-regulatory region binding"/>
    <property type="evidence" value="ECO:0007669"/>
    <property type="project" value="TreeGrafter"/>
</dbReference>
<dbReference type="EMBL" id="BKZW01000004">
    <property type="protein sequence ID" value="GER91559.1"/>
    <property type="molecule type" value="Genomic_DNA"/>
</dbReference>
<keyword evidence="6" id="KW-1185">Reference proteome</keyword>
<dbReference type="PROSITE" id="PS00356">
    <property type="entry name" value="HTH_LACI_1"/>
    <property type="match status" value="1"/>
</dbReference>
<gene>
    <name evidence="5" type="primary">lacI_3</name>
    <name evidence="5" type="ORF">KDW_57210</name>
</gene>
<keyword evidence="3" id="KW-0804">Transcription</keyword>
<dbReference type="PANTHER" id="PTHR30146">
    <property type="entry name" value="LACI-RELATED TRANSCRIPTIONAL REPRESSOR"/>
    <property type="match status" value="1"/>
</dbReference>
<name>A0A5J4KZR3_9CHLR</name>
<evidence type="ECO:0000256" key="2">
    <source>
        <dbReference type="ARBA" id="ARBA00023125"/>
    </source>
</evidence>
<comment type="caution">
    <text evidence="5">The sequence shown here is derived from an EMBL/GenBank/DDBJ whole genome shotgun (WGS) entry which is preliminary data.</text>
</comment>
<dbReference type="Gene3D" id="3.40.50.2300">
    <property type="match status" value="2"/>
</dbReference>
<accession>A0A5J4KZR3</accession>
<dbReference type="Pfam" id="PF00356">
    <property type="entry name" value="LacI"/>
    <property type="match status" value="1"/>
</dbReference>
<keyword evidence="2" id="KW-0238">DNA-binding</keyword>
<dbReference type="CDD" id="cd01392">
    <property type="entry name" value="HTH_LacI"/>
    <property type="match status" value="1"/>
</dbReference>
<dbReference type="SUPFAM" id="SSF47413">
    <property type="entry name" value="lambda repressor-like DNA-binding domains"/>
    <property type="match status" value="1"/>
</dbReference>
<dbReference type="Pfam" id="PF13377">
    <property type="entry name" value="Peripla_BP_3"/>
    <property type="match status" value="1"/>
</dbReference>
<organism evidence="5 6">
    <name type="scientific">Dictyobacter vulcani</name>
    <dbReference type="NCBI Taxonomy" id="2607529"/>
    <lineage>
        <taxon>Bacteria</taxon>
        <taxon>Bacillati</taxon>
        <taxon>Chloroflexota</taxon>
        <taxon>Ktedonobacteria</taxon>
        <taxon>Ktedonobacterales</taxon>
        <taxon>Dictyobacteraceae</taxon>
        <taxon>Dictyobacter</taxon>
    </lineage>
</organism>
<sequence>MTTGKITIQDIAQLAGVSKTTVSRVLNQRPDVNPETRERILQIMDQQGFFPSLAASGLAGGRSRLIGALVSVIHWPLIPEIMRGIAEVIDQSPYELVLYSVNAGNDQKDYSDVIERILATKLTAGILAIYPGQSAAHLAELCREGFPLVMFDDQINPPEDISWVGADQKAGAYAATRHLLQQGHRRIAHIQGPLQFQVSLDRYQGYCDALAEAGIEVEPELVLQGDFMPTGGKECTTQLLQALEKRPTAIFAASDLMAYGVLSTITEYGLRVPEDIAVIGYDDIPFSRHAQPALTTVRQPLHEMGKRSIELLLQMIDPPEIKVRPWNHKSALRLQDAMAAPVLPASPVHIKLSTSLVVRASCGATQHSL</sequence>
<dbReference type="GO" id="GO:0003700">
    <property type="term" value="F:DNA-binding transcription factor activity"/>
    <property type="evidence" value="ECO:0007669"/>
    <property type="project" value="TreeGrafter"/>
</dbReference>
<dbReference type="AlphaFoldDB" id="A0A5J4KZR3"/>
<dbReference type="CDD" id="cd06267">
    <property type="entry name" value="PBP1_LacI_sugar_binding-like"/>
    <property type="match status" value="1"/>
</dbReference>
<keyword evidence="1" id="KW-0805">Transcription regulation</keyword>
<dbReference type="SUPFAM" id="SSF53822">
    <property type="entry name" value="Periplasmic binding protein-like I"/>
    <property type="match status" value="1"/>
</dbReference>
<proteinExistence type="predicted"/>
<dbReference type="Proteomes" id="UP000326912">
    <property type="component" value="Unassembled WGS sequence"/>
</dbReference>
<evidence type="ECO:0000259" key="4">
    <source>
        <dbReference type="PROSITE" id="PS50932"/>
    </source>
</evidence>